<comment type="subcellular location">
    <subcellularLocation>
        <location evidence="8">Cytoplasm</location>
    </subcellularLocation>
</comment>
<name>A0ABP9X0N7_9CHLR</name>
<dbReference type="SUPFAM" id="SSF47323">
    <property type="entry name" value="Anticodon-binding domain of a subclass of class I aminoacyl-tRNA synthetases"/>
    <property type="match status" value="1"/>
</dbReference>
<dbReference type="InterPro" id="IPR014729">
    <property type="entry name" value="Rossmann-like_a/b/a_fold"/>
</dbReference>
<keyword evidence="12" id="KW-1185">Reference proteome</keyword>
<dbReference type="PANTHER" id="PTHR42780:SF1">
    <property type="entry name" value="ISOLEUCINE--TRNA LIGASE, CYTOPLASMIC"/>
    <property type="match status" value="1"/>
</dbReference>
<dbReference type="SUPFAM" id="SSF50677">
    <property type="entry name" value="ValRS/IleRS/LeuRS editing domain"/>
    <property type="match status" value="1"/>
</dbReference>
<dbReference type="Gene3D" id="3.90.740.10">
    <property type="entry name" value="Valyl/Leucyl/Isoleucyl-tRNA synthetase, editing domain"/>
    <property type="match status" value="1"/>
</dbReference>
<dbReference type="CDD" id="cd07961">
    <property type="entry name" value="Anticodon_Ia_Ile_ABEc"/>
    <property type="match status" value="1"/>
</dbReference>
<dbReference type="InterPro" id="IPR002300">
    <property type="entry name" value="aa-tRNA-synth_Ia"/>
</dbReference>
<dbReference type="HAMAP" id="MF_02003">
    <property type="entry name" value="Ile_tRNA_synth_type2"/>
    <property type="match status" value="1"/>
</dbReference>
<evidence type="ECO:0000259" key="9">
    <source>
        <dbReference type="Pfam" id="PF00133"/>
    </source>
</evidence>
<evidence type="ECO:0000256" key="8">
    <source>
        <dbReference type="HAMAP-Rule" id="MF_02003"/>
    </source>
</evidence>
<dbReference type="CDD" id="cd00818">
    <property type="entry name" value="IleRS_core"/>
    <property type="match status" value="1"/>
</dbReference>
<dbReference type="InterPro" id="IPR033709">
    <property type="entry name" value="Anticodon_Ile_ABEc"/>
</dbReference>
<keyword evidence="4 8" id="KW-0648">Protein biosynthesis</keyword>
<evidence type="ECO:0000313" key="12">
    <source>
        <dbReference type="Proteomes" id="UP001428290"/>
    </source>
</evidence>
<evidence type="ECO:0000256" key="3">
    <source>
        <dbReference type="ARBA" id="ARBA00022840"/>
    </source>
</evidence>
<feature type="short sequence motif" description="'KMSKS' region" evidence="8">
    <location>
        <begin position="609"/>
        <end position="613"/>
    </location>
</feature>
<dbReference type="Pfam" id="PF00133">
    <property type="entry name" value="tRNA-synt_1"/>
    <property type="match status" value="1"/>
</dbReference>
<dbReference type="InterPro" id="IPR002301">
    <property type="entry name" value="Ile-tRNA-ligase"/>
</dbReference>
<keyword evidence="5 8" id="KW-0030">Aminoacyl-tRNA synthetase</keyword>
<dbReference type="SUPFAM" id="SSF52374">
    <property type="entry name" value="Nucleotidylyl transferase"/>
    <property type="match status" value="1"/>
</dbReference>
<evidence type="ECO:0000256" key="6">
    <source>
        <dbReference type="ARBA" id="ARBA00025217"/>
    </source>
</evidence>
<accession>A0ABP9X0N7</accession>
<dbReference type="Proteomes" id="UP001428290">
    <property type="component" value="Unassembled WGS sequence"/>
</dbReference>
<dbReference type="NCBIfam" id="TIGR00392">
    <property type="entry name" value="ileS"/>
    <property type="match status" value="1"/>
</dbReference>
<evidence type="ECO:0000256" key="2">
    <source>
        <dbReference type="ARBA" id="ARBA00022741"/>
    </source>
</evidence>
<evidence type="ECO:0000259" key="10">
    <source>
        <dbReference type="Pfam" id="PF08264"/>
    </source>
</evidence>
<comment type="domain">
    <text evidence="8">IleRS has two distinct active sites: one for aminoacylation and one for editing. The misactivated valine is translocated from the active site to the editing site, which sterically excludes the correctly activated isoleucine. The single editing site contains two valyl binding pockets, one specific for each substrate (Val-AMP or Val-tRNA(Ile)).</text>
</comment>
<keyword evidence="1 8" id="KW-0436">Ligase</keyword>
<gene>
    <name evidence="8 11" type="primary">ileS</name>
    <name evidence="11" type="ORF">Hgul01_01790</name>
</gene>
<feature type="domain" description="Methionyl/Valyl/Leucyl/Isoleucyl-tRNA synthetase anticodon-binding" evidence="10">
    <location>
        <begin position="693"/>
        <end position="844"/>
    </location>
</feature>
<comment type="catalytic activity">
    <reaction evidence="7 8">
        <text>tRNA(Ile) + L-isoleucine + ATP = L-isoleucyl-tRNA(Ile) + AMP + diphosphate</text>
        <dbReference type="Rhea" id="RHEA:11060"/>
        <dbReference type="Rhea" id="RHEA-COMP:9666"/>
        <dbReference type="Rhea" id="RHEA-COMP:9695"/>
        <dbReference type="ChEBI" id="CHEBI:30616"/>
        <dbReference type="ChEBI" id="CHEBI:33019"/>
        <dbReference type="ChEBI" id="CHEBI:58045"/>
        <dbReference type="ChEBI" id="CHEBI:78442"/>
        <dbReference type="ChEBI" id="CHEBI:78528"/>
        <dbReference type="ChEBI" id="CHEBI:456215"/>
        <dbReference type="EC" id="6.1.1.5"/>
    </reaction>
</comment>
<dbReference type="Gene3D" id="1.10.730.10">
    <property type="entry name" value="Isoleucyl-tRNA Synthetase, Domain 1"/>
    <property type="match status" value="1"/>
</dbReference>
<keyword evidence="3 8" id="KW-0067">ATP-binding</keyword>
<keyword evidence="8" id="KW-0862">Zinc</keyword>
<comment type="function">
    <text evidence="6 8">Catalyzes the attachment of isoleucine to tRNA(Ile). As IleRS can inadvertently accommodate and process structurally similar amino acids such as valine, to avoid such errors it has two additional distinct tRNA(Ile)-dependent editing activities. One activity is designated as 'pretransfer' editing and involves the hydrolysis of activated Val-AMP. The other activity is designated 'posttransfer' editing and involves deacylation of mischarged Val-tRNA(Ile).</text>
</comment>
<proteinExistence type="inferred from homology"/>
<dbReference type="Gene3D" id="3.30.720.200">
    <property type="match status" value="1"/>
</dbReference>
<reference evidence="11 12" key="1">
    <citation type="submission" date="2024-02" db="EMBL/GenBank/DDBJ databases">
        <title>Herpetosiphon gulosus NBRC 112829.</title>
        <authorList>
            <person name="Ichikawa N."/>
            <person name="Katano-Makiyama Y."/>
            <person name="Hidaka K."/>
        </authorList>
    </citation>
    <scope>NUCLEOTIDE SEQUENCE [LARGE SCALE GENOMIC DNA]</scope>
    <source>
        <strain evidence="11 12">NBRC 112829</strain>
    </source>
</reference>
<keyword evidence="8" id="KW-0963">Cytoplasm</keyword>
<feature type="short sequence motif" description="'HIGH' region" evidence="8">
    <location>
        <begin position="49"/>
        <end position="59"/>
    </location>
</feature>
<comment type="subunit">
    <text evidence="8">Monomer.</text>
</comment>
<feature type="domain" description="Aminoacyl-tRNA synthetase class Ia" evidence="9">
    <location>
        <begin position="19"/>
        <end position="638"/>
    </location>
</feature>
<dbReference type="InterPro" id="IPR009008">
    <property type="entry name" value="Val/Leu/Ile-tRNA-synth_edit"/>
</dbReference>
<dbReference type="RefSeq" id="WP_345721601.1">
    <property type="nucleotide sequence ID" value="NZ_BAABRU010000005.1"/>
</dbReference>
<dbReference type="InterPro" id="IPR023586">
    <property type="entry name" value="Ile-tRNA-ligase_type2"/>
</dbReference>
<dbReference type="InterPro" id="IPR009080">
    <property type="entry name" value="tRNAsynth_Ia_anticodon-bd"/>
</dbReference>
<evidence type="ECO:0000256" key="1">
    <source>
        <dbReference type="ARBA" id="ARBA00022598"/>
    </source>
</evidence>
<evidence type="ECO:0000313" key="11">
    <source>
        <dbReference type="EMBL" id="GAA5527995.1"/>
    </source>
</evidence>
<protein>
    <recommendedName>
        <fullName evidence="8">Isoleucine--tRNA ligase</fullName>
        <ecNumber evidence="8">6.1.1.5</ecNumber>
    </recommendedName>
    <alternativeName>
        <fullName evidence="8">Isoleucyl-tRNA synthetase</fullName>
        <shortName evidence="8">IleRS</shortName>
    </alternativeName>
</protein>
<dbReference type="EMBL" id="BAABRU010000005">
    <property type="protein sequence ID" value="GAA5527995.1"/>
    <property type="molecule type" value="Genomic_DNA"/>
</dbReference>
<dbReference type="GO" id="GO:0016874">
    <property type="term" value="F:ligase activity"/>
    <property type="evidence" value="ECO:0007669"/>
    <property type="project" value="UniProtKB-KW"/>
</dbReference>
<comment type="similarity">
    <text evidence="8">Belongs to the class-I aminoacyl-tRNA synthetase family. IleS type 2 subfamily.</text>
</comment>
<comment type="cofactor">
    <cofactor evidence="8">
        <name>Zn(2+)</name>
        <dbReference type="ChEBI" id="CHEBI:29105"/>
    </cofactor>
</comment>
<evidence type="ECO:0000256" key="7">
    <source>
        <dbReference type="ARBA" id="ARBA00048359"/>
    </source>
</evidence>
<evidence type="ECO:0000256" key="5">
    <source>
        <dbReference type="ARBA" id="ARBA00023146"/>
    </source>
</evidence>
<keyword evidence="8" id="KW-0479">Metal-binding</keyword>
<dbReference type="InterPro" id="IPR013155">
    <property type="entry name" value="M/V/L/I-tRNA-synth_anticd-bd"/>
</dbReference>
<comment type="caution">
    <text evidence="11">The sequence shown here is derived from an EMBL/GenBank/DDBJ whole genome shotgun (WGS) entry which is preliminary data.</text>
</comment>
<organism evidence="11 12">
    <name type="scientific">Herpetosiphon gulosus</name>
    <dbReference type="NCBI Taxonomy" id="1973496"/>
    <lineage>
        <taxon>Bacteria</taxon>
        <taxon>Bacillati</taxon>
        <taxon>Chloroflexota</taxon>
        <taxon>Chloroflexia</taxon>
        <taxon>Herpetosiphonales</taxon>
        <taxon>Herpetosiphonaceae</taxon>
        <taxon>Herpetosiphon</taxon>
    </lineage>
</organism>
<feature type="binding site" evidence="8">
    <location>
        <position position="612"/>
    </location>
    <ligand>
        <name>ATP</name>
        <dbReference type="ChEBI" id="CHEBI:30616"/>
    </ligand>
</feature>
<dbReference type="EC" id="6.1.1.5" evidence="8"/>
<dbReference type="Pfam" id="PF08264">
    <property type="entry name" value="Anticodon_1"/>
    <property type="match status" value="1"/>
</dbReference>
<keyword evidence="2 8" id="KW-0547">Nucleotide-binding</keyword>
<dbReference type="PANTHER" id="PTHR42780">
    <property type="entry name" value="SOLEUCYL-TRNA SYNTHETASE"/>
    <property type="match status" value="1"/>
</dbReference>
<dbReference type="PRINTS" id="PR00984">
    <property type="entry name" value="TRNASYNTHILE"/>
</dbReference>
<evidence type="ECO:0000256" key="4">
    <source>
        <dbReference type="ARBA" id="ARBA00022917"/>
    </source>
</evidence>
<dbReference type="Gene3D" id="3.40.50.620">
    <property type="entry name" value="HUPs"/>
    <property type="match status" value="2"/>
</dbReference>
<dbReference type="Pfam" id="PF19302">
    <property type="entry name" value="DUF5915"/>
    <property type="match status" value="1"/>
</dbReference>
<sequence>MAFAAVDPKVSFPTLEDEIAAWWEAHGIVKKTLDHGDASRPFVFFEGPPTANGRPGIHHVEARSSKDIMVRFNRMLGKKVIGARGGWDTHGLPVELEVEKKLGFAGKPDIEKYGITEFNAACRQSVWDYIQEWEKLTQRIAFWIDLEDPYITYDNKYIESLWWIFKQLHERELLYRDYKVTMHCPRCGTSLSDHEVAQGYQDNTDDPSVWVRFRHTSSDHALDAQVADAAFLAWTTTPWTLPANAGLAVNPEATYVLAEHEGQRYILAEALVGAVLGETATTLASFVGADLRGLRYTPLFPGVGDNGAAIDLSSAHRVVADEFVSLEDGTGIVHIAPAYGDLEIGRKYGLPTLFSVDLAGKVLSSFESFGFAGMFFKEADPKITRYLKEQGLLFKSGRVLHTYPFCWRCKTPLLFYAKQSWYIRTTALKQQLIANNKKINWVPEHIQAGRFGNWLENNIDWAISRERYWGTPLPVWACDNCQHIDVLGSLAELGERWGQDTANLDMHRPFVDAPTWSCPECEAGTMQRIPDVADCWFDSGAMPVAQWHYPFENQELFEVAGQADFISEAIDQTRGWFYTLHAVSTLLFDRPAYKNVICLGHLLDGKGEKMSKSKGNIVSPWEMVEKYGADAVRWYMFAAGQPYNPRRFSADLVSESLRQFLLTLWNTYSFFTTYANVDGWTPELAQGDLAAIDRWAMARLNALVRDVRNDLSNYDMNTPAKRLEQFVDELSNWYVRRNRRRFWGSEMNGDKQAAYSTLYTCLVTISKLMAPFTPFVAESLYQNLVRSYDQTAAESVHMALYPEANLAVIDEELIRKTDLLLKAVSLGRAARKNAGMRVRQPLSEVLVRLPRGEQLDELSAELSDELNIKSVRWLGVGDGLVSYRFKPNLRSVGKKFGKLVPALREVLANLSSEQAADAAHKVETGASFEVAVEGETLTLAADDVLMEASSPEGYAVAEGEGLLVALVTTLTDELLREGIAREIVRNLNDARKAADLAITDKINATLGTEVDLAAVVAEYAEYIKAETLCEVLSVGDANDNHHTSSMELEQGKLSLGISKIG</sequence>